<keyword evidence="3" id="KW-1185">Reference proteome</keyword>
<dbReference type="SUPFAM" id="SSF50978">
    <property type="entry name" value="WD40 repeat-like"/>
    <property type="match status" value="1"/>
</dbReference>
<dbReference type="InterPro" id="IPR036047">
    <property type="entry name" value="F-box-like_dom_sf"/>
</dbReference>
<dbReference type="Pfam" id="PF12937">
    <property type="entry name" value="F-box-like"/>
    <property type="match status" value="1"/>
</dbReference>
<feature type="domain" description="F-box" evidence="1">
    <location>
        <begin position="2"/>
        <end position="48"/>
    </location>
</feature>
<dbReference type="EMBL" id="JADNRY010000536">
    <property type="protein sequence ID" value="KAF9043661.1"/>
    <property type="molecule type" value="Genomic_DNA"/>
</dbReference>
<dbReference type="Proteomes" id="UP000772434">
    <property type="component" value="Unassembled WGS sequence"/>
</dbReference>
<evidence type="ECO:0000313" key="3">
    <source>
        <dbReference type="Proteomes" id="UP000772434"/>
    </source>
</evidence>
<comment type="caution">
    <text evidence="2">The sequence shown here is derived from an EMBL/GenBank/DDBJ whole genome shotgun (WGS) entry which is preliminary data.</text>
</comment>
<dbReference type="Gene3D" id="1.20.1280.50">
    <property type="match status" value="1"/>
</dbReference>
<dbReference type="InterPro" id="IPR036322">
    <property type="entry name" value="WD40_repeat_dom_sf"/>
</dbReference>
<dbReference type="AlphaFoldDB" id="A0A9P5TW61"/>
<reference evidence="2" key="1">
    <citation type="submission" date="2020-11" db="EMBL/GenBank/DDBJ databases">
        <authorList>
            <consortium name="DOE Joint Genome Institute"/>
            <person name="Ahrendt S."/>
            <person name="Riley R."/>
            <person name="Andreopoulos W."/>
            <person name="Labutti K."/>
            <person name="Pangilinan J."/>
            <person name="Ruiz-Duenas F.J."/>
            <person name="Barrasa J.M."/>
            <person name="Sanchez-Garcia M."/>
            <person name="Camarero S."/>
            <person name="Miyauchi S."/>
            <person name="Serrano A."/>
            <person name="Linde D."/>
            <person name="Babiker R."/>
            <person name="Drula E."/>
            <person name="Ayuso-Fernandez I."/>
            <person name="Pacheco R."/>
            <person name="Padilla G."/>
            <person name="Ferreira P."/>
            <person name="Barriuso J."/>
            <person name="Kellner H."/>
            <person name="Castanera R."/>
            <person name="Alfaro M."/>
            <person name="Ramirez L."/>
            <person name="Pisabarro A.G."/>
            <person name="Kuo A."/>
            <person name="Tritt A."/>
            <person name="Lipzen A."/>
            <person name="He G."/>
            <person name="Yan M."/>
            <person name="Ng V."/>
            <person name="Cullen D."/>
            <person name="Martin F."/>
            <person name="Rosso M.-N."/>
            <person name="Henrissat B."/>
            <person name="Hibbett D."/>
            <person name="Martinez A.T."/>
            <person name="Grigoriev I.V."/>
        </authorList>
    </citation>
    <scope>NUCLEOTIDE SEQUENCE</scope>
    <source>
        <strain evidence="2">AH 40177</strain>
    </source>
</reference>
<gene>
    <name evidence="2" type="ORF">BDP27DRAFT_1434895</name>
</gene>
<accession>A0A9P5TW61</accession>
<dbReference type="PROSITE" id="PS50181">
    <property type="entry name" value="FBOX"/>
    <property type="match status" value="1"/>
</dbReference>
<proteinExistence type="predicted"/>
<dbReference type="OrthoDB" id="424465at2759"/>
<evidence type="ECO:0000259" key="1">
    <source>
        <dbReference type="PROSITE" id="PS50181"/>
    </source>
</evidence>
<name>A0A9P5TW61_9AGAR</name>
<dbReference type="InterPro" id="IPR001810">
    <property type="entry name" value="F-box_dom"/>
</dbReference>
<sequence>MVCYLLNLPDDLLLAILVYLRPQDILSVQQTCRGLMTFCITDYLWHSIKIDFPLNLPHKSKIGDLSGDELRKLSVTGLHVDRAWRKNPSDLRALNRIKHEGIVSQMQYLPPKWLVTMSRIQTLVGANCVVSIWDCHSPSSAKRLKHFSFDTGHGIPEFSAALSEDSLHVFVVVFGAISKTDILKVYHVPLQSSSFSADHTTYLLSKITIDMVPGVVSKACICGETVYYLNARFATAATMLDKPTEFYVCLLDVRSGKHLEVKIDDPCSHMRLRLFPDSFLLIAGLQSDRTLALRAYNVGKLLKTLRLLPIDSTSVVPMNLGEPYAKYFSSPSPIKTHEDFELSSTGHITAMTFLVGTSNYVARFPIHIDHGVTRFEPGESQLKLFPKLSANANSELLSLGHSGQRAVWMEHKWDADNFTLKLVKGAFLPGSGPAAVSPLLAGHIALPFEVRTCQCIALDEAMGRVYLGLYTGEIYVLDL</sequence>
<evidence type="ECO:0000313" key="2">
    <source>
        <dbReference type="EMBL" id="KAF9043661.1"/>
    </source>
</evidence>
<organism evidence="2 3">
    <name type="scientific">Rhodocollybia butyracea</name>
    <dbReference type="NCBI Taxonomy" id="206335"/>
    <lineage>
        <taxon>Eukaryota</taxon>
        <taxon>Fungi</taxon>
        <taxon>Dikarya</taxon>
        <taxon>Basidiomycota</taxon>
        <taxon>Agaricomycotina</taxon>
        <taxon>Agaricomycetes</taxon>
        <taxon>Agaricomycetidae</taxon>
        <taxon>Agaricales</taxon>
        <taxon>Marasmiineae</taxon>
        <taxon>Omphalotaceae</taxon>
        <taxon>Rhodocollybia</taxon>
    </lineage>
</organism>
<protein>
    <recommendedName>
        <fullName evidence="1">F-box domain-containing protein</fullName>
    </recommendedName>
</protein>
<dbReference type="SUPFAM" id="SSF81383">
    <property type="entry name" value="F-box domain"/>
    <property type="match status" value="1"/>
</dbReference>